<evidence type="ECO:0000256" key="1">
    <source>
        <dbReference type="SAM" id="MobiDB-lite"/>
    </source>
</evidence>
<evidence type="ECO:0000313" key="3">
    <source>
        <dbReference type="Proteomes" id="UP000308197"/>
    </source>
</evidence>
<sequence length="236" mass="27009">IRQAILKDCKDQPKRWPEKVPLAFFADRVTTRRSTGFSPFYLLHGMHPILPFDLTEATFMISGYRAGLSSTDLLTLRMRQLDKRPADLEKASEAILRSRLASKAQFEKRFQHRLRRVPIRQGSLVLIRNSARDAGLDAKYAPRYSGPYMVHRQTKAGTYVLKELDGTHMRQSFASFRLLPYHPRSARNLLDNLSDTDSDSDINKDNQGLSRDSMNGFLRRLNVGGLLETQETSPRS</sequence>
<evidence type="ECO:0008006" key="4">
    <source>
        <dbReference type="Google" id="ProtNLM"/>
    </source>
</evidence>
<accession>A0A5C3NQD1</accession>
<dbReference type="Gene3D" id="3.30.420.10">
    <property type="entry name" value="Ribonuclease H-like superfamily/Ribonuclease H"/>
    <property type="match status" value="1"/>
</dbReference>
<protein>
    <recommendedName>
        <fullName evidence="4">DNA/RNA polymerase</fullName>
    </recommendedName>
</protein>
<dbReference type="PANTHER" id="PTHR48475:SF1">
    <property type="entry name" value="RNASE H TYPE-1 DOMAIN-CONTAINING PROTEIN"/>
    <property type="match status" value="1"/>
</dbReference>
<feature type="non-terminal residue" evidence="2">
    <location>
        <position position="1"/>
    </location>
</feature>
<dbReference type="Proteomes" id="UP000308197">
    <property type="component" value="Unassembled WGS sequence"/>
</dbReference>
<name>A0A5C3NQD1_9APHY</name>
<evidence type="ECO:0000313" key="2">
    <source>
        <dbReference type="EMBL" id="TFK79461.1"/>
    </source>
</evidence>
<keyword evidence="3" id="KW-1185">Reference proteome</keyword>
<organism evidence="2 3">
    <name type="scientific">Polyporus arcularius HHB13444</name>
    <dbReference type="NCBI Taxonomy" id="1314778"/>
    <lineage>
        <taxon>Eukaryota</taxon>
        <taxon>Fungi</taxon>
        <taxon>Dikarya</taxon>
        <taxon>Basidiomycota</taxon>
        <taxon>Agaricomycotina</taxon>
        <taxon>Agaricomycetes</taxon>
        <taxon>Polyporales</taxon>
        <taxon>Polyporaceae</taxon>
        <taxon>Polyporus</taxon>
    </lineage>
</organism>
<dbReference type="PANTHER" id="PTHR48475">
    <property type="entry name" value="RIBONUCLEASE H"/>
    <property type="match status" value="1"/>
</dbReference>
<dbReference type="GO" id="GO:0003676">
    <property type="term" value="F:nucleic acid binding"/>
    <property type="evidence" value="ECO:0007669"/>
    <property type="project" value="InterPro"/>
</dbReference>
<gene>
    <name evidence="2" type="ORF">K466DRAFT_505508</name>
</gene>
<dbReference type="EMBL" id="ML212025">
    <property type="protein sequence ID" value="TFK79461.1"/>
    <property type="molecule type" value="Genomic_DNA"/>
</dbReference>
<dbReference type="InterPro" id="IPR036397">
    <property type="entry name" value="RNaseH_sf"/>
</dbReference>
<feature type="region of interest" description="Disordered" evidence="1">
    <location>
        <begin position="190"/>
        <end position="213"/>
    </location>
</feature>
<dbReference type="STRING" id="1314778.A0A5C3NQD1"/>
<reference evidence="2 3" key="1">
    <citation type="journal article" date="2019" name="Nat. Ecol. Evol.">
        <title>Megaphylogeny resolves global patterns of mushroom evolution.</title>
        <authorList>
            <person name="Varga T."/>
            <person name="Krizsan K."/>
            <person name="Foldi C."/>
            <person name="Dima B."/>
            <person name="Sanchez-Garcia M."/>
            <person name="Sanchez-Ramirez S."/>
            <person name="Szollosi G.J."/>
            <person name="Szarkandi J.G."/>
            <person name="Papp V."/>
            <person name="Albert L."/>
            <person name="Andreopoulos W."/>
            <person name="Angelini C."/>
            <person name="Antonin V."/>
            <person name="Barry K.W."/>
            <person name="Bougher N.L."/>
            <person name="Buchanan P."/>
            <person name="Buyck B."/>
            <person name="Bense V."/>
            <person name="Catcheside P."/>
            <person name="Chovatia M."/>
            <person name="Cooper J."/>
            <person name="Damon W."/>
            <person name="Desjardin D."/>
            <person name="Finy P."/>
            <person name="Geml J."/>
            <person name="Haridas S."/>
            <person name="Hughes K."/>
            <person name="Justo A."/>
            <person name="Karasinski D."/>
            <person name="Kautmanova I."/>
            <person name="Kiss B."/>
            <person name="Kocsube S."/>
            <person name="Kotiranta H."/>
            <person name="LaButti K.M."/>
            <person name="Lechner B.E."/>
            <person name="Liimatainen K."/>
            <person name="Lipzen A."/>
            <person name="Lukacs Z."/>
            <person name="Mihaltcheva S."/>
            <person name="Morgado L.N."/>
            <person name="Niskanen T."/>
            <person name="Noordeloos M.E."/>
            <person name="Ohm R.A."/>
            <person name="Ortiz-Santana B."/>
            <person name="Ovrebo C."/>
            <person name="Racz N."/>
            <person name="Riley R."/>
            <person name="Savchenko A."/>
            <person name="Shiryaev A."/>
            <person name="Soop K."/>
            <person name="Spirin V."/>
            <person name="Szebenyi C."/>
            <person name="Tomsovsky M."/>
            <person name="Tulloss R.E."/>
            <person name="Uehling J."/>
            <person name="Grigoriev I.V."/>
            <person name="Vagvolgyi C."/>
            <person name="Papp T."/>
            <person name="Martin F.M."/>
            <person name="Miettinen O."/>
            <person name="Hibbett D.S."/>
            <person name="Nagy L.G."/>
        </authorList>
    </citation>
    <scope>NUCLEOTIDE SEQUENCE [LARGE SCALE GENOMIC DNA]</scope>
    <source>
        <strain evidence="2 3">HHB13444</strain>
    </source>
</reference>
<dbReference type="AlphaFoldDB" id="A0A5C3NQD1"/>
<proteinExistence type="predicted"/>
<dbReference type="InParanoid" id="A0A5C3NQD1"/>